<organism evidence="7 8">
    <name type="scientific">Regulus satrapa</name>
    <name type="common">Golden-crowned kinglet</name>
    <dbReference type="NCBI Taxonomy" id="13245"/>
    <lineage>
        <taxon>Eukaryota</taxon>
        <taxon>Metazoa</taxon>
        <taxon>Chordata</taxon>
        <taxon>Craniata</taxon>
        <taxon>Vertebrata</taxon>
        <taxon>Euteleostomi</taxon>
        <taxon>Archelosauria</taxon>
        <taxon>Archosauria</taxon>
        <taxon>Dinosauria</taxon>
        <taxon>Saurischia</taxon>
        <taxon>Theropoda</taxon>
        <taxon>Coelurosauria</taxon>
        <taxon>Aves</taxon>
        <taxon>Neognathae</taxon>
        <taxon>Neoaves</taxon>
        <taxon>Telluraves</taxon>
        <taxon>Australaves</taxon>
        <taxon>Passeriformes</taxon>
        <taxon>Regulidae</taxon>
        <taxon>Regulus</taxon>
    </lineage>
</organism>
<evidence type="ECO:0000256" key="5">
    <source>
        <dbReference type="PROSITE-ProRule" id="PRU00042"/>
    </source>
</evidence>
<dbReference type="InterPro" id="IPR013087">
    <property type="entry name" value="Znf_C2H2_type"/>
</dbReference>
<dbReference type="PANTHER" id="PTHR23226">
    <property type="entry name" value="ZINC FINGER AND SCAN DOMAIN-CONTAINING"/>
    <property type="match status" value="1"/>
</dbReference>
<evidence type="ECO:0000256" key="2">
    <source>
        <dbReference type="ARBA" id="ARBA00022737"/>
    </source>
</evidence>
<accession>A0A7K4X7P4</accession>
<dbReference type="PROSITE" id="PS00028">
    <property type="entry name" value="ZINC_FINGER_C2H2_1"/>
    <property type="match status" value="1"/>
</dbReference>
<keyword evidence="2" id="KW-0677">Repeat</keyword>
<evidence type="ECO:0000313" key="7">
    <source>
        <dbReference type="EMBL" id="NWR42965.1"/>
    </source>
</evidence>
<name>A0A7K4X7P4_REGSA</name>
<dbReference type="InterPro" id="IPR036236">
    <property type="entry name" value="Znf_C2H2_sf"/>
</dbReference>
<dbReference type="FunFam" id="3.30.160.60:FF:000575">
    <property type="entry name" value="Zinc finger protein OZF"/>
    <property type="match status" value="1"/>
</dbReference>
<dbReference type="GO" id="GO:0008270">
    <property type="term" value="F:zinc ion binding"/>
    <property type="evidence" value="ECO:0007669"/>
    <property type="project" value="UniProtKB-KW"/>
</dbReference>
<keyword evidence="3 5" id="KW-0863">Zinc-finger</keyword>
<sequence>CHEGRQRSGQSSELGFHEQLQDGKKTYKCLECCKSFRKISNLYMHQMIHTGERP</sequence>
<evidence type="ECO:0000259" key="6">
    <source>
        <dbReference type="PROSITE" id="PS50157"/>
    </source>
</evidence>
<keyword evidence="8" id="KW-1185">Reference proteome</keyword>
<dbReference type="PANTHER" id="PTHR23226:SF411">
    <property type="entry name" value="ZINC FINGER PROTEIN 235"/>
    <property type="match status" value="1"/>
</dbReference>
<reference evidence="7 8" key="1">
    <citation type="submission" date="2019-09" db="EMBL/GenBank/DDBJ databases">
        <title>Bird 10,000 Genomes (B10K) Project - Family phase.</title>
        <authorList>
            <person name="Zhang G."/>
        </authorList>
    </citation>
    <scope>NUCLEOTIDE SEQUENCE [LARGE SCALE GENOMIC DNA]</scope>
    <source>
        <strain evidence="7">B10K-DU-001-18</strain>
        <tissue evidence="7">Muscle</tissue>
    </source>
</reference>
<keyword evidence="4" id="KW-0862">Zinc</keyword>
<evidence type="ECO:0000256" key="1">
    <source>
        <dbReference type="ARBA" id="ARBA00022723"/>
    </source>
</evidence>
<dbReference type="PROSITE" id="PS50157">
    <property type="entry name" value="ZINC_FINGER_C2H2_2"/>
    <property type="match status" value="1"/>
</dbReference>
<dbReference type="Gene3D" id="3.30.160.60">
    <property type="entry name" value="Classic Zinc Finger"/>
    <property type="match status" value="1"/>
</dbReference>
<dbReference type="EMBL" id="VWZN01003826">
    <property type="protein sequence ID" value="NWR42965.1"/>
    <property type="molecule type" value="Genomic_DNA"/>
</dbReference>
<gene>
    <name evidence="7" type="primary">Znf419</name>
    <name evidence="7" type="ORF">REGSAT_R01423</name>
</gene>
<evidence type="ECO:0000313" key="8">
    <source>
        <dbReference type="Proteomes" id="UP000529728"/>
    </source>
</evidence>
<feature type="non-terminal residue" evidence="7">
    <location>
        <position position="1"/>
    </location>
</feature>
<dbReference type="GO" id="GO:0000981">
    <property type="term" value="F:DNA-binding transcription factor activity, RNA polymerase II-specific"/>
    <property type="evidence" value="ECO:0007669"/>
    <property type="project" value="TreeGrafter"/>
</dbReference>
<feature type="domain" description="C2H2-type" evidence="6">
    <location>
        <begin position="27"/>
        <end position="54"/>
    </location>
</feature>
<dbReference type="Proteomes" id="UP000529728">
    <property type="component" value="Unassembled WGS sequence"/>
</dbReference>
<dbReference type="AlphaFoldDB" id="A0A7K4X7P4"/>
<dbReference type="GO" id="GO:0000978">
    <property type="term" value="F:RNA polymerase II cis-regulatory region sequence-specific DNA binding"/>
    <property type="evidence" value="ECO:0007669"/>
    <property type="project" value="TreeGrafter"/>
</dbReference>
<protein>
    <submittedName>
        <fullName evidence="7">ZN419 protein</fullName>
    </submittedName>
</protein>
<evidence type="ECO:0000256" key="3">
    <source>
        <dbReference type="ARBA" id="ARBA00022771"/>
    </source>
</evidence>
<proteinExistence type="predicted"/>
<dbReference type="SUPFAM" id="SSF57667">
    <property type="entry name" value="beta-beta-alpha zinc fingers"/>
    <property type="match status" value="1"/>
</dbReference>
<dbReference type="OrthoDB" id="9893417at2759"/>
<evidence type="ECO:0000256" key="4">
    <source>
        <dbReference type="ARBA" id="ARBA00022833"/>
    </source>
</evidence>
<comment type="caution">
    <text evidence="7">The sequence shown here is derived from an EMBL/GenBank/DDBJ whole genome shotgun (WGS) entry which is preliminary data.</text>
</comment>
<feature type="non-terminal residue" evidence="7">
    <location>
        <position position="54"/>
    </location>
</feature>
<keyword evidence="1" id="KW-0479">Metal-binding</keyword>